<evidence type="ECO:0000256" key="5">
    <source>
        <dbReference type="ARBA" id="ARBA00023136"/>
    </source>
</evidence>
<feature type="transmembrane region" description="Helical" evidence="7">
    <location>
        <begin position="257"/>
        <end position="276"/>
    </location>
</feature>
<keyword evidence="5 7" id="KW-0472">Membrane</keyword>
<gene>
    <name evidence="9" type="ORF">K491DRAFT_757158</name>
</gene>
<protein>
    <submittedName>
        <fullName evidence="9">MFS general substrate transporter</fullName>
    </submittedName>
</protein>
<keyword evidence="4 7" id="KW-1133">Transmembrane helix</keyword>
<feature type="transmembrane region" description="Helical" evidence="7">
    <location>
        <begin position="70"/>
        <end position="89"/>
    </location>
</feature>
<keyword evidence="10" id="KW-1185">Reference proteome</keyword>
<dbReference type="Gene3D" id="1.20.1250.20">
    <property type="entry name" value="MFS general substrate transporter like domains"/>
    <property type="match status" value="1"/>
</dbReference>
<feature type="transmembrane region" description="Helical" evidence="7">
    <location>
        <begin position="462"/>
        <end position="480"/>
    </location>
</feature>
<dbReference type="InterPro" id="IPR020846">
    <property type="entry name" value="MFS_dom"/>
</dbReference>
<dbReference type="GO" id="GO:0005886">
    <property type="term" value="C:plasma membrane"/>
    <property type="evidence" value="ECO:0007669"/>
    <property type="project" value="TreeGrafter"/>
</dbReference>
<feature type="transmembrane region" description="Helical" evidence="7">
    <location>
        <begin position="189"/>
        <end position="213"/>
    </location>
</feature>
<feature type="domain" description="Major facilitator superfamily (MFS) profile" evidence="8">
    <location>
        <begin position="35"/>
        <end position="484"/>
    </location>
</feature>
<dbReference type="PANTHER" id="PTHR23501">
    <property type="entry name" value="MAJOR FACILITATOR SUPERFAMILY"/>
    <property type="match status" value="1"/>
</dbReference>
<feature type="transmembrane region" description="Helical" evidence="7">
    <location>
        <begin position="159"/>
        <end position="183"/>
    </location>
</feature>
<dbReference type="GO" id="GO:0022857">
    <property type="term" value="F:transmembrane transporter activity"/>
    <property type="evidence" value="ECO:0007669"/>
    <property type="project" value="InterPro"/>
</dbReference>
<keyword evidence="2" id="KW-0813">Transport</keyword>
<dbReference type="Gene3D" id="1.20.1720.10">
    <property type="entry name" value="Multidrug resistance protein D"/>
    <property type="match status" value="1"/>
</dbReference>
<name>A0A6A6TAH3_9PLEO</name>
<feature type="transmembrane region" description="Helical" evidence="7">
    <location>
        <begin position="393"/>
        <end position="416"/>
    </location>
</feature>
<dbReference type="AlphaFoldDB" id="A0A6A6TAH3"/>
<sequence length="517" mass="55184">MASPTSSETKLEKGTASTEMHNFPRWKPSWNFWKVFVALSLLSFISALDSTIVATALPTITEAVHASGSQYIWIANCFVLASSVPQPIFGQMSNIFGRRNLTIVSVLLFAVGSGIAGAATNPGMLISGRSIHGFGAGGIYVCINVIICDLVPLRQRGKYLGIIFAFAGVGTTIAPVIGGALAIRDWRWIFWLNIPVSAVALAVVVLCLHLNHVRSPSWLHALSRVDFAGSALFILAMTSLLWGIITGGTQYPWTSWRVILPIVLGSVAWLAFHMLEASGAVHDPLIPTRLFANRTSAAAYLLAFLANVAIQALLYFLPIYFQAVLRKSVLASGIAFLAFAIPVLLFAILGGSIVTKTGHYKPVHWFSFGGMAVCFGLFTLLDQDSGPALWASFQVIATIACGPTFSAVLPAIMAALPESDVALRSELANGGAYALASQHVAASASAQVRGEVLGVYVKALRATWYACIAVSGLAFLLVFVERHVPLRTELKTEFGLKEKGDERSLAVGFEVGDAVAG</sequence>
<feature type="transmembrane region" description="Helical" evidence="7">
    <location>
        <begin position="35"/>
        <end position="58"/>
    </location>
</feature>
<feature type="transmembrane region" description="Helical" evidence="7">
    <location>
        <begin position="101"/>
        <end position="119"/>
    </location>
</feature>
<dbReference type="InterPro" id="IPR011701">
    <property type="entry name" value="MFS"/>
</dbReference>
<feature type="transmembrane region" description="Helical" evidence="7">
    <location>
        <begin position="297"/>
        <end position="317"/>
    </location>
</feature>
<comment type="subcellular location">
    <subcellularLocation>
        <location evidence="1">Membrane</location>
        <topology evidence="1">Multi-pass membrane protein</topology>
    </subcellularLocation>
</comment>
<evidence type="ECO:0000256" key="3">
    <source>
        <dbReference type="ARBA" id="ARBA00022692"/>
    </source>
</evidence>
<feature type="transmembrane region" description="Helical" evidence="7">
    <location>
        <begin position="329"/>
        <end position="351"/>
    </location>
</feature>
<dbReference type="PRINTS" id="PR01036">
    <property type="entry name" value="TCRTETB"/>
</dbReference>
<dbReference type="InterPro" id="IPR036259">
    <property type="entry name" value="MFS_trans_sf"/>
</dbReference>
<dbReference type="Proteomes" id="UP000799324">
    <property type="component" value="Unassembled WGS sequence"/>
</dbReference>
<dbReference type="EMBL" id="MU004330">
    <property type="protein sequence ID" value="KAF2656975.1"/>
    <property type="molecule type" value="Genomic_DNA"/>
</dbReference>
<evidence type="ECO:0000256" key="6">
    <source>
        <dbReference type="ARBA" id="ARBA00023180"/>
    </source>
</evidence>
<feature type="transmembrane region" description="Helical" evidence="7">
    <location>
        <begin position="225"/>
        <end position="245"/>
    </location>
</feature>
<dbReference type="PANTHER" id="PTHR23501:SF187">
    <property type="entry name" value="MAJOR FACILITATOR SUPERFAMILY (MFS) PROFILE DOMAIN-CONTAINING PROTEIN"/>
    <property type="match status" value="1"/>
</dbReference>
<reference evidence="9" key="1">
    <citation type="journal article" date="2020" name="Stud. Mycol.">
        <title>101 Dothideomycetes genomes: a test case for predicting lifestyles and emergence of pathogens.</title>
        <authorList>
            <person name="Haridas S."/>
            <person name="Albert R."/>
            <person name="Binder M."/>
            <person name="Bloem J."/>
            <person name="Labutti K."/>
            <person name="Salamov A."/>
            <person name="Andreopoulos B."/>
            <person name="Baker S."/>
            <person name="Barry K."/>
            <person name="Bills G."/>
            <person name="Bluhm B."/>
            <person name="Cannon C."/>
            <person name="Castanera R."/>
            <person name="Culley D."/>
            <person name="Daum C."/>
            <person name="Ezra D."/>
            <person name="Gonzalez J."/>
            <person name="Henrissat B."/>
            <person name="Kuo A."/>
            <person name="Liang C."/>
            <person name="Lipzen A."/>
            <person name="Lutzoni F."/>
            <person name="Magnuson J."/>
            <person name="Mondo S."/>
            <person name="Nolan M."/>
            <person name="Ohm R."/>
            <person name="Pangilinan J."/>
            <person name="Park H.-J."/>
            <person name="Ramirez L."/>
            <person name="Alfaro M."/>
            <person name="Sun H."/>
            <person name="Tritt A."/>
            <person name="Yoshinaga Y."/>
            <person name="Zwiers L.-H."/>
            <person name="Turgeon B."/>
            <person name="Goodwin S."/>
            <person name="Spatafora J."/>
            <person name="Crous P."/>
            <person name="Grigoriev I."/>
        </authorList>
    </citation>
    <scope>NUCLEOTIDE SEQUENCE</scope>
    <source>
        <strain evidence="9">CBS 122681</strain>
    </source>
</reference>
<evidence type="ECO:0000256" key="4">
    <source>
        <dbReference type="ARBA" id="ARBA00022989"/>
    </source>
</evidence>
<organism evidence="9 10">
    <name type="scientific">Lophiostoma macrostomum CBS 122681</name>
    <dbReference type="NCBI Taxonomy" id="1314788"/>
    <lineage>
        <taxon>Eukaryota</taxon>
        <taxon>Fungi</taxon>
        <taxon>Dikarya</taxon>
        <taxon>Ascomycota</taxon>
        <taxon>Pezizomycotina</taxon>
        <taxon>Dothideomycetes</taxon>
        <taxon>Pleosporomycetidae</taxon>
        <taxon>Pleosporales</taxon>
        <taxon>Lophiostomataceae</taxon>
        <taxon>Lophiostoma</taxon>
    </lineage>
</organism>
<keyword evidence="3 7" id="KW-0812">Transmembrane</keyword>
<dbReference type="SUPFAM" id="SSF103473">
    <property type="entry name" value="MFS general substrate transporter"/>
    <property type="match status" value="1"/>
</dbReference>
<keyword evidence="6" id="KW-0325">Glycoprotein</keyword>
<proteinExistence type="predicted"/>
<accession>A0A6A6TAH3</accession>
<evidence type="ECO:0000256" key="7">
    <source>
        <dbReference type="SAM" id="Phobius"/>
    </source>
</evidence>
<evidence type="ECO:0000256" key="2">
    <source>
        <dbReference type="ARBA" id="ARBA00022448"/>
    </source>
</evidence>
<evidence type="ECO:0000256" key="1">
    <source>
        <dbReference type="ARBA" id="ARBA00004141"/>
    </source>
</evidence>
<evidence type="ECO:0000313" key="9">
    <source>
        <dbReference type="EMBL" id="KAF2656975.1"/>
    </source>
</evidence>
<evidence type="ECO:0000259" key="8">
    <source>
        <dbReference type="PROSITE" id="PS50850"/>
    </source>
</evidence>
<dbReference type="Pfam" id="PF07690">
    <property type="entry name" value="MFS_1"/>
    <property type="match status" value="1"/>
</dbReference>
<feature type="transmembrane region" description="Helical" evidence="7">
    <location>
        <begin position="363"/>
        <end position="381"/>
    </location>
</feature>
<evidence type="ECO:0000313" key="10">
    <source>
        <dbReference type="Proteomes" id="UP000799324"/>
    </source>
</evidence>
<dbReference type="OrthoDB" id="10021397at2759"/>
<dbReference type="PROSITE" id="PS50850">
    <property type="entry name" value="MFS"/>
    <property type="match status" value="1"/>
</dbReference>